<accession>A0ABR3FKT7</accession>
<dbReference type="Proteomes" id="UP001465976">
    <property type="component" value="Unassembled WGS sequence"/>
</dbReference>
<protein>
    <recommendedName>
        <fullName evidence="3">Protein kinase domain-containing protein</fullName>
    </recommendedName>
</protein>
<comment type="caution">
    <text evidence="4">The sequence shown here is derived from an EMBL/GenBank/DDBJ whole genome shotgun (WGS) entry which is preliminary data.</text>
</comment>
<dbReference type="SUPFAM" id="SSF56112">
    <property type="entry name" value="Protein kinase-like (PK-like)"/>
    <property type="match status" value="1"/>
</dbReference>
<keyword evidence="2" id="KW-0472">Membrane</keyword>
<evidence type="ECO:0000313" key="5">
    <source>
        <dbReference type="Proteomes" id="UP001465976"/>
    </source>
</evidence>
<feature type="transmembrane region" description="Helical" evidence="2">
    <location>
        <begin position="20"/>
        <end position="42"/>
    </location>
</feature>
<sequence>MATASGMLSIISSATQQSRALTVGFGIGAGFCSLVAGSIGLYEQFSKQGPDLERGRDPIEPKQPSAIGSIDDAGASVTTGLEQRRDLRSRHPQKISSFEDLRAALSGPQEPSMLEFIEAWSPSLVADWIYKESESSRSNYFVQRCRRSLDLIAKNFHEFPSSLFMNEIKPLSYYPIVGGRFADIYQGVELTKKQTSESMDVVPILSLKVLRLHVGKDEEEDEAERNKIILNFCREAIVWTRLDHPNIHPFLGVNKKHFAPAFCIITPWMENGSINEFLRKNPSHDKLRAVREIAAGLDYLHSLLPKIVHGDVKGDNVLVAPDYTCRLIDFGLARIVHESTLMEVESSTFHGKGTTRWMAPETLLDSQDKLGDNTPRDIYAYACTVLEIATGKVPFPELNEPQFLAQTVTQGLRPTMPEVPWCPDDVRSLIEQCWETDPSKRPTARDIFLFLGEFSSGEKQLANGLSDGQEGLAFNSSAPTHPLTSPDMSVSSNTSQTHNEAGSVDLSETEPCNPAETDQDIADQSLEDGSGCSQ</sequence>
<dbReference type="PANTHER" id="PTHR44329">
    <property type="entry name" value="SERINE/THREONINE-PROTEIN KINASE TNNI3K-RELATED"/>
    <property type="match status" value="1"/>
</dbReference>
<feature type="region of interest" description="Disordered" evidence="1">
    <location>
        <begin position="461"/>
        <end position="534"/>
    </location>
</feature>
<evidence type="ECO:0000256" key="1">
    <source>
        <dbReference type="SAM" id="MobiDB-lite"/>
    </source>
</evidence>
<organism evidence="4 5">
    <name type="scientific">Marasmius crinis-equi</name>
    <dbReference type="NCBI Taxonomy" id="585013"/>
    <lineage>
        <taxon>Eukaryota</taxon>
        <taxon>Fungi</taxon>
        <taxon>Dikarya</taxon>
        <taxon>Basidiomycota</taxon>
        <taxon>Agaricomycotina</taxon>
        <taxon>Agaricomycetes</taxon>
        <taxon>Agaricomycetidae</taxon>
        <taxon>Agaricales</taxon>
        <taxon>Marasmiineae</taxon>
        <taxon>Marasmiaceae</taxon>
        <taxon>Marasmius</taxon>
    </lineage>
</organism>
<dbReference type="InterPro" id="IPR011009">
    <property type="entry name" value="Kinase-like_dom_sf"/>
</dbReference>
<dbReference type="InterPro" id="IPR000719">
    <property type="entry name" value="Prot_kinase_dom"/>
</dbReference>
<feature type="compositionally biased region" description="Basic and acidic residues" evidence="1">
    <location>
        <begin position="50"/>
        <end position="60"/>
    </location>
</feature>
<dbReference type="Gene3D" id="1.10.510.10">
    <property type="entry name" value="Transferase(Phosphotransferase) domain 1"/>
    <property type="match status" value="1"/>
</dbReference>
<feature type="compositionally biased region" description="Polar residues" evidence="1">
    <location>
        <begin position="474"/>
        <end position="500"/>
    </location>
</feature>
<dbReference type="Pfam" id="PF07714">
    <property type="entry name" value="PK_Tyr_Ser-Thr"/>
    <property type="match status" value="1"/>
</dbReference>
<dbReference type="InterPro" id="IPR051681">
    <property type="entry name" value="Ser/Thr_Kinases-Pseudokinases"/>
</dbReference>
<dbReference type="InterPro" id="IPR001245">
    <property type="entry name" value="Ser-Thr/Tyr_kinase_cat_dom"/>
</dbReference>
<dbReference type="EMBL" id="JBAHYK010000254">
    <property type="protein sequence ID" value="KAL0576012.1"/>
    <property type="molecule type" value="Genomic_DNA"/>
</dbReference>
<proteinExistence type="predicted"/>
<dbReference type="PROSITE" id="PS50011">
    <property type="entry name" value="PROTEIN_KINASE_DOM"/>
    <property type="match status" value="1"/>
</dbReference>
<dbReference type="PRINTS" id="PR00109">
    <property type="entry name" value="TYRKINASE"/>
</dbReference>
<feature type="domain" description="Protein kinase" evidence="3">
    <location>
        <begin position="170"/>
        <end position="451"/>
    </location>
</feature>
<keyword evidence="2" id="KW-0812">Transmembrane</keyword>
<evidence type="ECO:0000313" key="4">
    <source>
        <dbReference type="EMBL" id="KAL0576012.1"/>
    </source>
</evidence>
<keyword evidence="5" id="KW-1185">Reference proteome</keyword>
<keyword evidence="2" id="KW-1133">Transmembrane helix</keyword>
<dbReference type="SMART" id="SM00220">
    <property type="entry name" value="S_TKc"/>
    <property type="match status" value="1"/>
</dbReference>
<dbReference type="InterPro" id="IPR008271">
    <property type="entry name" value="Ser/Thr_kinase_AS"/>
</dbReference>
<evidence type="ECO:0000259" key="3">
    <source>
        <dbReference type="PROSITE" id="PS50011"/>
    </source>
</evidence>
<name>A0ABR3FKT7_9AGAR</name>
<reference evidence="4 5" key="1">
    <citation type="submission" date="2024-02" db="EMBL/GenBank/DDBJ databases">
        <title>A draft genome for the cacao thread blight pathogen Marasmius crinis-equi.</title>
        <authorList>
            <person name="Cohen S.P."/>
            <person name="Baruah I.K."/>
            <person name="Amoako-Attah I."/>
            <person name="Bukari Y."/>
            <person name="Meinhardt L.W."/>
            <person name="Bailey B.A."/>
        </authorList>
    </citation>
    <scope>NUCLEOTIDE SEQUENCE [LARGE SCALE GENOMIC DNA]</scope>
    <source>
        <strain evidence="4 5">GH-76</strain>
    </source>
</reference>
<dbReference type="PROSITE" id="PS00108">
    <property type="entry name" value="PROTEIN_KINASE_ST"/>
    <property type="match status" value="1"/>
</dbReference>
<evidence type="ECO:0000256" key="2">
    <source>
        <dbReference type="SAM" id="Phobius"/>
    </source>
</evidence>
<feature type="region of interest" description="Disordered" evidence="1">
    <location>
        <begin position="49"/>
        <end position="72"/>
    </location>
</feature>
<gene>
    <name evidence="4" type="ORF">V5O48_005957</name>
</gene>